<protein>
    <submittedName>
        <fullName evidence="2">Uncharacterized protein</fullName>
    </submittedName>
</protein>
<dbReference type="HOGENOM" id="CLU_2285044_0_0_2"/>
<dbReference type="KEGG" id="mhor:MSHOH_1574"/>
<reference evidence="2 3" key="1">
    <citation type="submission" date="2014-07" db="EMBL/GenBank/DDBJ databases">
        <title>Methanogenic archaea and the global carbon cycle.</title>
        <authorList>
            <person name="Henriksen J.R."/>
            <person name="Luke J."/>
            <person name="Reinhart S."/>
            <person name="Benedict M.N."/>
            <person name="Youngblut N.D."/>
            <person name="Metcalf M.E."/>
            <person name="Whitaker R.J."/>
            <person name="Metcalf W.W."/>
        </authorList>
    </citation>
    <scope>NUCLEOTIDE SEQUENCE [LARGE SCALE GENOMIC DNA]</scope>
    <source>
        <strain evidence="2 3">HB-1</strain>
    </source>
</reference>
<sequence length="101" mass="11422">MSLVYTFITLSSVYLFLRKRRRKNKFQGTGLLFFVLTAALLFIPRVFKSRKVKSKGDLTGITLNPLRVQTAQLMAFLSVSLPAVMQGWSGIENLMPYGGQF</sequence>
<feature type="transmembrane region" description="Helical" evidence="1">
    <location>
        <begin position="26"/>
        <end position="47"/>
    </location>
</feature>
<keyword evidence="3" id="KW-1185">Reference proteome</keyword>
<dbReference type="EMBL" id="CP009516">
    <property type="protein sequence ID" value="AKB78057.1"/>
    <property type="molecule type" value="Genomic_DNA"/>
</dbReference>
<accession>A0A0E3SD99</accession>
<evidence type="ECO:0000313" key="3">
    <source>
        <dbReference type="Proteomes" id="UP000033101"/>
    </source>
</evidence>
<dbReference type="AlphaFoldDB" id="A0A0E3SD99"/>
<keyword evidence="1" id="KW-0472">Membrane</keyword>
<gene>
    <name evidence="2" type="ORF">MSHOH_1574</name>
</gene>
<evidence type="ECO:0000256" key="1">
    <source>
        <dbReference type="SAM" id="Phobius"/>
    </source>
</evidence>
<evidence type="ECO:0000313" key="2">
    <source>
        <dbReference type="EMBL" id="AKB78057.1"/>
    </source>
</evidence>
<dbReference type="PATRIC" id="fig|1434110.4.peg.1980"/>
<proteinExistence type="predicted"/>
<dbReference type="Proteomes" id="UP000033101">
    <property type="component" value="Chromosome"/>
</dbReference>
<organism evidence="2 3">
    <name type="scientific">Methanosarcina horonobensis HB-1 = JCM 15518</name>
    <dbReference type="NCBI Taxonomy" id="1434110"/>
    <lineage>
        <taxon>Archaea</taxon>
        <taxon>Methanobacteriati</taxon>
        <taxon>Methanobacteriota</taxon>
        <taxon>Stenosarchaea group</taxon>
        <taxon>Methanomicrobia</taxon>
        <taxon>Methanosarcinales</taxon>
        <taxon>Methanosarcinaceae</taxon>
        <taxon>Methanosarcina</taxon>
    </lineage>
</organism>
<keyword evidence="1" id="KW-1133">Transmembrane helix</keyword>
<name>A0A0E3SD99_9EURY</name>
<keyword evidence="1" id="KW-0812">Transmembrane</keyword>